<dbReference type="PANTHER" id="PTHR33841:SF1">
    <property type="entry name" value="DNA METHYLTRANSFERASE A"/>
    <property type="match status" value="1"/>
</dbReference>
<dbReference type="OrthoDB" id="9806213at2"/>
<evidence type="ECO:0000256" key="3">
    <source>
        <dbReference type="ARBA" id="ARBA00022679"/>
    </source>
</evidence>
<keyword evidence="2" id="KW-0489">Methyltransferase</keyword>
<dbReference type="PROSITE" id="PS00092">
    <property type="entry name" value="N6_MTASE"/>
    <property type="match status" value="1"/>
</dbReference>
<dbReference type="PRINTS" id="PR00507">
    <property type="entry name" value="N12N6MTFRASE"/>
</dbReference>
<dbReference type="Gene3D" id="3.40.50.150">
    <property type="entry name" value="Vaccinia Virus protein VP39"/>
    <property type="match status" value="1"/>
</dbReference>
<dbReference type="EC" id="2.1.1.72" evidence="1"/>
<evidence type="ECO:0000313" key="9">
    <source>
        <dbReference type="Proteomes" id="UP000238348"/>
    </source>
</evidence>
<proteinExistence type="predicted"/>
<evidence type="ECO:0000313" key="8">
    <source>
        <dbReference type="EMBL" id="AUX42289.1"/>
    </source>
</evidence>
<evidence type="ECO:0000259" key="7">
    <source>
        <dbReference type="Pfam" id="PF22654"/>
    </source>
</evidence>
<dbReference type="RefSeq" id="WP_104981127.1">
    <property type="nucleotide sequence ID" value="NZ_CP012673.1"/>
</dbReference>
<dbReference type="InterPro" id="IPR002052">
    <property type="entry name" value="DNA_methylase_N6_adenine_CS"/>
</dbReference>
<dbReference type="InterPro" id="IPR011639">
    <property type="entry name" value="MethylTrfase_TaqI-like_dom"/>
</dbReference>
<evidence type="ECO:0000256" key="2">
    <source>
        <dbReference type="ARBA" id="ARBA00022603"/>
    </source>
</evidence>
<protein>
    <recommendedName>
        <fullName evidence="1">site-specific DNA-methyltransferase (adenine-specific)</fullName>
        <ecNumber evidence="1">2.1.1.72</ecNumber>
    </recommendedName>
</protein>
<keyword evidence="4" id="KW-0949">S-adenosyl-L-methionine</keyword>
<dbReference type="InterPro" id="IPR029063">
    <property type="entry name" value="SAM-dependent_MTases_sf"/>
</dbReference>
<evidence type="ECO:0000256" key="5">
    <source>
        <dbReference type="ARBA" id="ARBA00047942"/>
    </source>
</evidence>
<dbReference type="REBASE" id="232797">
    <property type="entry name" value="Sce26ORF37190P"/>
</dbReference>
<dbReference type="GO" id="GO:0009007">
    <property type="term" value="F:site-specific DNA-methyltransferase (adenine-specific) activity"/>
    <property type="evidence" value="ECO:0007669"/>
    <property type="project" value="UniProtKB-EC"/>
</dbReference>
<reference evidence="8 9" key="1">
    <citation type="submission" date="2015-09" db="EMBL/GenBank/DDBJ databases">
        <title>Sorangium comparison.</title>
        <authorList>
            <person name="Zaburannyi N."/>
            <person name="Bunk B."/>
            <person name="Overmann J."/>
            <person name="Mueller R."/>
        </authorList>
    </citation>
    <scope>NUCLEOTIDE SEQUENCE [LARGE SCALE GENOMIC DNA]</scope>
    <source>
        <strain evidence="8 9">So ce26</strain>
    </source>
</reference>
<accession>A0A2L0ESM2</accession>
<dbReference type="GO" id="GO:0006304">
    <property type="term" value="P:DNA modification"/>
    <property type="evidence" value="ECO:0007669"/>
    <property type="project" value="InterPro"/>
</dbReference>
<comment type="catalytic activity">
    <reaction evidence="5">
        <text>a 2'-deoxyadenosine in DNA + S-adenosyl-L-methionine = an N(6)-methyl-2'-deoxyadenosine in DNA + S-adenosyl-L-homocysteine + H(+)</text>
        <dbReference type="Rhea" id="RHEA:15197"/>
        <dbReference type="Rhea" id="RHEA-COMP:12418"/>
        <dbReference type="Rhea" id="RHEA-COMP:12419"/>
        <dbReference type="ChEBI" id="CHEBI:15378"/>
        <dbReference type="ChEBI" id="CHEBI:57856"/>
        <dbReference type="ChEBI" id="CHEBI:59789"/>
        <dbReference type="ChEBI" id="CHEBI:90615"/>
        <dbReference type="ChEBI" id="CHEBI:90616"/>
        <dbReference type="EC" id="2.1.1.72"/>
    </reaction>
</comment>
<dbReference type="Proteomes" id="UP000238348">
    <property type="component" value="Chromosome"/>
</dbReference>
<sequence>MAAPKAKTPRKTKVVERNLTRELSTLLAKTLLPDLKERARPENVREALRQQWAQEKKQHRTADDFDDWIPRTLEQIGVAWILSCVFVRTLEDRGYLTHARIAGEGAADAEELFFRLFPSLSVRDYLLAVFRELSHTPGGDDVLGPRHNPAWRLAPGVEATRALLAFFRETDAGGELVWKFGGKETRFLGDLYQDVSEGVRERFALLQTPEFVEEFILDLTLEPAIKEYGLTEVRLIDPTCGSGHFLLGAFKRIFEARQRKAPGVSPKEHAGAALAQVYGVDLNPYAVAIARFRLVLEYVDAAGIDKIRDTPHLKTNLTVADALLHGEDATTRGLWEVSDNASDWGEDAFQLEDPKEARRILGQRYHVVVGNPPFGSPPNRALKDLYRSRYVSASGKYVLAAPCVELFFKLGGEGAHVGMINSSTFANHKFGMPLLEKVLPNFDITHIINTSGAYFPPPGFSVPTVIIIGIRRRPISSTFIVRQIGLDPGEYTDPKQGVVWQKILDNFNNSGFSDEYIEVEVVDQGNVHVYPWRLTGGVGAAYVEALEAIDNTMLSDCCSEAGPGAVAMSNADAIYIAHRDAFERAGIANWTRRHLTGETIRDFVCHGSEHIFWPYDSDLKPRDIVEHPRVVRWLWPYRHILESRATFRRGGTYKSDGRLWYGWHQLTHSRILVRHRILFPEILTEAHAILDDARTSASQSLTCFVPAKQLDDNTTRALVAYLNSSSFMAWVRRRCAPLSTARGDISKEKGKSERYRVPANMAARIPIPMDVIANGPVSFRIGTLFSALEDLGRQREHHSQALVDALKRNKTEIDTTLHQHTRQDQELRNKSVVIQEELDWTIYSTVCRTELPLAPLDVLMACAAPPEARPFTATLSTGSYDPVIHGDGDSANTLREIWLSRAHTISNNRLIADVETRAFKRSWLGQRGVFGHNKRTSAEVEIAGIRAAILAIIEAELSSTEAKLLPIRNVYNGLVERSHLKNLLDALAERLDANHEGDAQALADLARDDSVPYLAAYRYSESGLSKWTMWQSVWDMQRAEDSGIASGASSNVDALRYAANDFQNSTITRLRGELDVPKERFISYPGAEKDDDPSPLFGWAGWDHLEQATALAALYLERKQEDGWPADRLVPLLAGLLELVPWLKQWHNEPREDFGGERLGDYYDRYVEAEARALGKTLDDLRAWRPAGRRGRK</sequence>
<dbReference type="NCBIfam" id="NF033451">
    <property type="entry name" value="BREX_2_MTaseX"/>
    <property type="match status" value="1"/>
</dbReference>
<name>A0A2L0ESM2_SORCE</name>
<gene>
    <name evidence="8" type="ORF">SOCE26_037190</name>
</gene>
<dbReference type="Pfam" id="PF07669">
    <property type="entry name" value="Eco57I"/>
    <property type="match status" value="1"/>
</dbReference>
<evidence type="ECO:0000259" key="6">
    <source>
        <dbReference type="Pfam" id="PF07669"/>
    </source>
</evidence>
<dbReference type="Pfam" id="PF22654">
    <property type="entry name" value="DUF7008"/>
    <property type="match status" value="1"/>
</dbReference>
<feature type="domain" description="Type II methyltransferase M.TaqI-like" evidence="6">
    <location>
        <begin position="276"/>
        <end position="450"/>
    </location>
</feature>
<dbReference type="GO" id="GO:0003676">
    <property type="term" value="F:nucleic acid binding"/>
    <property type="evidence" value="ECO:0007669"/>
    <property type="project" value="InterPro"/>
</dbReference>
<dbReference type="InterPro" id="IPR054277">
    <property type="entry name" value="DUF7008"/>
</dbReference>
<dbReference type="PANTHER" id="PTHR33841">
    <property type="entry name" value="DNA METHYLTRANSFERASE YEEA-RELATED"/>
    <property type="match status" value="1"/>
</dbReference>
<keyword evidence="3" id="KW-0808">Transferase</keyword>
<organism evidence="8 9">
    <name type="scientific">Sorangium cellulosum</name>
    <name type="common">Polyangium cellulosum</name>
    <dbReference type="NCBI Taxonomy" id="56"/>
    <lineage>
        <taxon>Bacteria</taxon>
        <taxon>Pseudomonadati</taxon>
        <taxon>Myxococcota</taxon>
        <taxon>Polyangia</taxon>
        <taxon>Polyangiales</taxon>
        <taxon>Polyangiaceae</taxon>
        <taxon>Sorangium</taxon>
    </lineage>
</organism>
<dbReference type="AlphaFoldDB" id="A0A2L0ESM2"/>
<evidence type="ECO:0000256" key="4">
    <source>
        <dbReference type="ARBA" id="ARBA00022691"/>
    </source>
</evidence>
<dbReference type="InterPro" id="IPR050953">
    <property type="entry name" value="N4_N6_ade-DNA_methylase"/>
</dbReference>
<dbReference type="EMBL" id="CP012673">
    <property type="protein sequence ID" value="AUX42289.1"/>
    <property type="molecule type" value="Genomic_DNA"/>
</dbReference>
<feature type="domain" description="DUF7008" evidence="7">
    <location>
        <begin position="891"/>
        <end position="1192"/>
    </location>
</feature>
<evidence type="ECO:0000256" key="1">
    <source>
        <dbReference type="ARBA" id="ARBA00011900"/>
    </source>
</evidence>
<dbReference type="SUPFAM" id="SSF53335">
    <property type="entry name" value="S-adenosyl-L-methionine-dependent methyltransferases"/>
    <property type="match status" value="1"/>
</dbReference>
<dbReference type="GO" id="GO:0032259">
    <property type="term" value="P:methylation"/>
    <property type="evidence" value="ECO:0007669"/>
    <property type="project" value="UniProtKB-KW"/>
</dbReference>